<evidence type="ECO:0000313" key="2">
    <source>
        <dbReference type="EMBL" id="ELQ32484.1"/>
    </source>
</evidence>
<feature type="non-terminal residue" evidence="2">
    <location>
        <position position="139"/>
    </location>
</feature>
<feature type="signal peptide" evidence="1">
    <location>
        <begin position="1"/>
        <end position="19"/>
    </location>
</feature>
<keyword evidence="1" id="KW-0732">Signal</keyword>
<name>A0AA97NLR6_PYRO3</name>
<accession>A0AA97NLR6</accession>
<evidence type="ECO:0000256" key="1">
    <source>
        <dbReference type="SAM" id="SignalP"/>
    </source>
</evidence>
<dbReference type="EMBL" id="JH793920">
    <property type="protein sequence ID" value="ELQ32484.1"/>
    <property type="molecule type" value="Genomic_DNA"/>
</dbReference>
<dbReference type="AlphaFoldDB" id="A0AA97NLR6"/>
<sequence length="139" mass="15089">MGCVLYVLLLLLMLQAALLIPQSALGSRRTARPPQPQLHSCVHISFSPSYELGPHLPSPPATAPASAFAIVDDQRTLPWYADDSSRQRCTLDFGRRGVQLLLSQPPYPASGVRARTAEPCFRLVAPFDSNNGRPLPSIG</sequence>
<evidence type="ECO:0008006" key="3">
    <source>
        <dbReference type="Google" id="ProtNLM"/>
    </source>
</evidence>
<proteinExistence type="predicted"/>
<feature type="chain" id="PRO_5041712108" description="Secreted protein" evidence="1">
    <location>
        <begin position="20"/>
        <end position="139"/>
    </location>
</feature>
<dbReference type="Proteomes" id="UP000011086">
    <property type="component" value="Unassembled WGS sequence"/>
</dbReference>
<gene>
    <name evidence="2" type="ORF">OOU_Y34scaffold01124g1</name>
</gene>
<reference evidence="2" key="1">
    <citation type="journal article" date="2012" name="PLoS Genet.">
        <title>Comparative analysis of the genomes of two field isolates of the rice blast fungus Magnaporthe oryzae.</title>
        <authorList>
            <person name="Xue M."/>
            <person name="Yang J."/>
            <person name="Li Z."/>
            <person name="Hu S."/>
            <person name="Yao N."/>
            <person name="Dean R.A."/>
            <person name="Zhao W."/>
            <person name="Shen M."/>
            <person name="Zhang H."/>
            <person name="Li C."/>
            <person name="Liu L."/>
            <person name="Cao L."/>
            <person name="Xu X."/>
            <person name="Xing Y."/>
            <person name="Hsiang T."/>
            <person name="Zhang Z."/>
            <person name="Xu J.R."/>
            <person name="Peng Y.L."/>
        </authorList>
    </citation>
    <scope>NUCLEOTIDE SEQUENCE</scope>
    <source>
        <strain evidence="2">Y34</strain>
    </source>
</reference>
<protein>
    <recommendedName>
        <fullName evidence="3">Secreted protein</fullName>
    </recommendedName>
</protein>
<organism evidence="2">
    <name type="scientific">Pyricularia oryzae (strain Y34)</name>
    <name type="common">Rice blast fungus</name>
    <name type="synonym">Magnaporthe oryzae</name>
    <dbReference type="NCBI Taxonomy" id="1143189"/>
    <lineage>
        <taxon>Eukaryota</taxon>
        <taxon>Fungi</taxon>
        <taxon>Dikarya</taxon>
        <taxon>Ascomycota</taxon>
        <taxon>Pezizomycotina</taxon>
        <taxon>Sordariomycetes</taxon>
        <taxon>Sordariomycetidae</taxon>
        <taxon>Magnaporthales</taxon>
        <taxon>Pyriculariaceae</taxon>
        <taxon>Pyricularia</taxon>
    </lineage>
</organism>